<dbReference type="Proteomes" id="UP000324222">
    <property type="component" value="Unassembled WGS sequence"/>
</dbReference>
<comment type="caution">
    <text evidence="2">The sequence shown here is derived from an EMBL/GenBank/DDBJ whole genome shotgun (WGS) entry which is preliminary data.</text>
</comment>
<protein>
    <submittedName>
        <fullName evidence="2">Uncharacterized protein</fullName>
    </submittedName>
</protein>
<evidence type="ECO:0000313" key="2">
    <source>
        <dbReference type="EMBL" id="MPC96855.1"/>
    </source>
</evidence>
<organism evidence="2 3">
    <name type="scientific">Portunus trituberculatus</name>
    <name type="common">Swimming crab</name>
    <name type="synonym">Neptunus trituberculatus</name>
    <dbReference type="NCBI Taxonomy" id="210409"/>
    <lineage>
        <taxon>Eukaryota</taxon>
        <taxon>Metazoa</taxon>
        <taxon>Ecdysozoa</taxon>
        <taxon>Arthropoda</taxon>
        <taxon>Crustacea</taxon>
        <taxon>Multicrustacea</taxon>
        <taxon>Malacostraca</taxon>
        <taxon>Eumalacostraca</taxon>
        <taxon>Eucarida</taxon>
        <taxon>Decapoda</taxon>
        <taxon>Pleocyemata</taxon>
        <taxon>Brachyura</taxon>
        <taxon>Eubrachyura</taxon>
        <taxon>Portunoidea</taxon>
        <taxon>Portunidae</taxon>
        <taxon>Portuninae</taxon>
        <taxon>Portunus</taxon>
    </lineage>
</organism>
<evidence type="ECO:0000313" key="3">
    <source>
        <dbReference type="Proteomes" id="UP000324222"/>
    </source>
</evidence>
<keyword evidence="3" id="KW-1185">Reference proteome</keyword>
<proteinExistence type="predicted"/>
<dbReference type="EMBL" id="VSRR010107594">
    <property type="protein sequence ID" value="MPC96855.1"/>
    <property type="molecule type" value="Genomic_DNA"/>
</dbReference>
<feature type="compositionally biased region" description="Basic and acidic residues" evidence="1">
    <location>
        <begin position="52"/>
        <end position="63"/>
    </location>
</feature>
<evidence type="ECO:0000256" key="1">
    <source>
        <dbReference type="SAM" id="MobiDB-lite"/>
    </source>
</evidence>
<dbReference type="AlphaFoldDB" id="A0A5B7JQK1"/>
<accession>A0A5B7JQK1</accession>
<gene>
    <name evidence="2" type="ORF">E2C01_092134</name>
</gene>
<reference evidence="2 3" key="1">
    <citation type="submission" date="2019-05" db="EMBL/GenBank/DDBJ databases">
        <title>Another draft genome of Portunus trituberculatus and its Hox gene families provides insights of decapod evolution.</title>
        <authorList>
            <person name="Jeong J.-H."/>
            <person name="Song I."/>
            <person name="Kim S."/>
            <person name="Choi T."/>
            <person name="Kim D."/>
            <person name="Ryu S."/>
            <person name="Kim W."/>
        </authorList>
    </citation>
    <scope>NUCLEOTIDE SEQUENCE [LARGE SCALE GENOMIC DNA]</scope>
    <source>
        <tissue evidence="2">Muscle</tissue>
    </source>
</reference>
<feature type="region of interest" description="Disordered" evidence="1">
    <location>
        <begin position="1"/>
        <end position="63"/>
    </location>
</feature>
<name>A0A5B7JQK1_PORTR</name>
<sequence length="63" mass="6715">MQGAVQSWQGPGEAIGISYLGTVDGDTGDEEEMLCEREDLKDSLGKGTGAGLERRRVRETGDS</sequence>
<feature type="compositionally biased region" description="Basic and acidic residues" evidence="1">
    <location>
        <begin position="34"/>
        <end position="44"/>
    </location>
</feature>